<dbReference type="GO" id="GO:0000160">
    <property type="term" value="P:phosphorelay signal transduction system"/>
    <property type="evidence" value="ECO:0007669"/>
    <property type="project" value="InterPro"/>
</dbReference>
<organism evidence="4 5">
    <name type="scientific">Usitatibacter rugosus</name>
    <dbReference type="NCBI Taxonomy" id="2732067"/>
    <lineage>
        <taxon>Bacteria</taxon>
        <taxon>Pseudomonadati</taxon>
        <taxon>Pseudomonadota</taxon>
        <taxon>Betaproteobacteria</taxon>
        <taxon>Nitrosomonadales</taxon>
        <taxon>Usitatibacteraceae</taxon>
        <taxon>Usitatibacter</taxon>
    </lineage>
</organism>
<dbReference type="SUPFAM" id="SSF52172">
    <property type="entry name" value="CheY-like"/>
    <property type="match status" value="1"/>
</dbReference>
<dbReference type="PROSITE" id="PS50110">
    <property type="entry name" value="RESPONSE_REGULATORY"/>
    <property type="match status" value="1"/>
</dbReference>
<dbReference type="Gene3D" id="3.40.50.2300">
    <property type="match status" value="1"/>
</dbReference>
<dbReference type="RefSeq" id="WP_171090985.1">
    <property type="nucleotide sequence ID" value="NZ_CP053069.1"/>
</dbReference>
<reference evidence="4 5" key="1">
    <citation type="submission" date="2020-04" db="EMBL/GenBank/DDBJ databases">
        <title>Usitatibacter rugosus gen. nov., sp. nov. and Usitatibacter palustris sp. nov., novel members of Usitatibacteraceae fam. nov. within the order Nitrosomonadales isolated from soil.</title>
        <authorList>
            <person name="Huber K.J."/>
            <person name="Neumann-Schaal M."/>
            <person name="Geppert A."/>
            <person name="Luckner M."/>
            <person name="Wanner G."/>
            <person name="Overmann J."/>
        </authorList>
    </citation>
    <scope>NUCLEOTIDE SEQUENCE [LARGE SCALE GENOMIC DNA]</scope>
    <source>
        <strain evidence="4 5">0125_3</strain>
    </source>
</reference>
<accession>A0A6M4GT17</accession>
<dbReference type="AlphaFoldDB" id="A0A6M4GT17"/>
<dbReference type="InterPro" id="IPR050595">
    <property type="entry name" value="Bact_response_regulator"/>
</dbReference>
<evidence type="ECO:0000313" key="4">
    <source>
        <dbReference type="EMBL" id="QJR10459.1"/>
    </source>
</evidence>
<dbReference type="Pfam" id="PF00072">
    <property type="entry name" value="Response_reg"/>
    <property type="match status" value="1"/>
</dbReference>
<dbReference type="InterPro" id="IPR001789">
    <property type="entry name" value="Sig_transdc_resp-reg_receiver"/>
</dbReference>
<gene>
    <name evidence="4" type="primary">fixJ</name>
    <name evidence="4" type="ORF">DSM104443_01523</name>
</gene>
<name>A0A6M4GT17_9PROT</name>
<feature type="modified residue" description="4-aspartylphosphate" evidence="2">
    <location>
        <position position="57"/>
    </location>
</feature>
<protein>
    <submittedName>
        <fullName evidence="4">Transcriptional regulatory protein FixJ</fullName>
    </submittedName>
</protein>
<dbReference type="KEGG" id="uru:DSM104443_01523"/>
<evidence type="ECO:0000313" key="5">
    <source>
        <dbReference type="Proteomes" id="UP000501534"/>
    </source>
</evidence>
<dbReference type="EMBL" id="CP053069">
    <property type="protein sequence ID" value="QJR10459.1"/>
    <property type="molecule type" value="Genomic_DNA"/>
</dbReference>
<evidence type="ECO:0000259" key="3">
    <source>
        <dbReference type="PROSITE" id="PS50110"/>
    </source>
</evidence>
<dbReference type="Proteomes" id="UP000501534">
    <property type="component" value="Chromosome"/>
</dbReference>
<feature type="domain" description="Response regulatory" evidence="3">
    <location>
        <begin position="8"/>
        <end position="122"/>
    </location>
</feature>
<dbReference type="InterPro" id="IPR011006">
    <property type="entry name" value="CheY-like_superfamily"/>
</dbReference>
<dbReference type="SMART" id="SM00448">
    <property type="entry name" value="REC"/>
    <property type="match status" value="1"/>
</dbReference>
<dbReference type="PANTHER" id="PTHR44591">
    <property type="entry name" value="STRESS RESPONSE REGULATOR PROTEIN 1"/>
    <property type="match status" value="1"/>
</dbReference>
<dbReference type="PANTHER" id="PTHR44591:SF25">
    <property type="entry name" value="CHEMOTAXIS TWO-COMPONENT RESPONSE REGULATOR"/>
    <property type="match status" value="1"/>
</dbReference>
<sequence>MLKPRRLQVAVVDDEAHVRKALDRLMRGAGFEVQTWKSGSDFLGALPGHHLDCVILDLHMPGLSGFDVLASLNTPETHLPAIMITGHDTPGAEERARAAGASAYLRKPVDATELIEAIKRAVEPAP</sequence>
<evidence type="ECO:0000256" key="2">
    <source>
        <dbReference type="PROSITE-ProRule" id="PRU00169"/>
    </source>
</evidence>
<keyword evidence="1 2" id="KW-0597">Phosphoprotein</keyword>
<proteinExistence type="predicted"/>
<keyword evidence="5" id="KW-1185">Reference proteome</keyword>
<evidence type="ECO:0000256" key="1">
    <source>
        <dbReference type="ARBA" id="ARBA00022553"/>
    </source>
</evidence>